<organism evidence="4 5">
    <name type="scientific">Corynebacterium singulare</name>
    <dbReference type="NCBI Taxonomy" id="161899"/>
    <lineage>
        <taxon>Bacteria</taxon>
        <taxon>Bacillati</taxon>
        <taxon>Actinomycetota</taxon>
        <taxon>Actinomycetes</taxon>
        <taxon>Mycobacteriales</taxon>
        <taxon>Corynebacteriaceae</taxon>
        <taxon>Corynebacterium</taxon>
    </lineage>
</organism>
<feature type="compositionally biased region" description="Polar residues" evidence="1">
    <location>
        <begin position="290"/>
        <end position="299"/>
    </location>
</feature>
<dbReference type="KEGG" id="csx:CSING_12230"/>
<dbReference type="EMBL" id="CP010827">
    <property type="protein sequence ID" value="AJI79938.1"/>
    <property type="molecule type" value="Genomic_DNA"/>
</dbReference>
<keyword evidence="2" id="KW-0472">Membrane</keyword>
<dbReference type="PANTHER" id="PTHR35788:SF1">
    <property type="entry name" value="EXPORTED PROTEIN"/>
    <property type="match status" value="1"/>
</dbReference>
<feature type="domain" description="YoaR-like putative peptidoglycan binding" evidence="3">
    <location>
        <begin position="249"/>
        <end position="329"/>
    </location>
</feature>
<feature type="region of interest" description="Disordered" evidence="1">
    <location>
        <begin position="279"/>
        <end position="299"/>
    </location>
</feature>
<dbReference type="HOGENOM" id="CLU_011572_0_1_11"/>
<dbReference type="PANTHER" id="PTHR35788">
    <property type="entry name" value="EXPORTED PROTEIN-RELATED"/>
    <property type="match status" value="1"/>
</dbReference>
<evidence type="ECO:0000256" key="2">
    <source>
        <dbReference type="SAM" id="Phobius"/>
    </source>
</evidence>
<proteinExistence type="predicted"/>
<dbReference type="Pfam" id="PF04294">
    <property type="entry name" value="VanW"/>
    <property type="match status" value="1"/>
</dbReference>
<reference evidence="4 5" key="1">
    <citation type="journal article" date="2015" name="Genome Announc.">
        <title>Complete Genome Sequence and Annotation of Corynebacterium singulare DSM 44357, Isolated from a Human Semen Specimen.</title>
        <authorList>
            <person name="Merten M."/>
            <person name="Brinkrolf K."/>
            <person name="Albersmeier A."/>
            <person name="Kutter Y."/>
            <person name="Ruckert C."/>
            <person name="Tauch A."/>
        </authorList>
    </citation>
    <scope>NUCLEOTIDE SEQUENCE [LARGE SCALE GENOMIC DNA]</scope>
    <source>
        <strain evidence="4">IBS B52218</strain>
    </source>
</reference>
<dbReference type="Proteomes" id="UP000031890">
    <property type="component" value="Chromosome"/>
</dbReference>
<feature type="transmembrane region" description="Helical" evidence="2">
    <location>
        <begin position="21"/>
        <end position="39"/>
    </location>
</feature>
<feature type="domain" description="YoaR-like putative peptidoglycan binding" evidence="3">
    <location>
        <begin position="97"/>
        <end position="193"/>
    </location>
</feature>
<accession>A0A0B6EYQ5</accession>
<evidence type="ECO:0000313" key="4">
    <source>
        <dbReference type="EMBL" id="AJI79938.1"/>
    </source>
</evidence>
<dbReference type="STRING" id="161899.CSING_12230"/>
<evidence type="ECO:0000256" key="1">
    <source>
        <dbReference type="SAM" id="MobiDB-lite"/>
    </source>
</evidence>
<dbReference type="Pfam" id="PF12229">
    <property type="entry name" value="PG_binding_4"/>
    <property type="match status" value="2"/>
</dbReference>
<evidence type="ECO:0000259" key="3">
    <source>
        <dbReference type="Pfam" id="PF12229"/>
    </source>
</evidence>
<protein>
    <submittedName>
        <fullName evidence="4">Putative vancomycin resistance protein</fullName>
    </submittedName>
</protein>
<feature type="region of interest" description="Disordered" evidence="1">
    <location>
        <begin position="514"/>
        <end position="537"/>
    </location>
</feature>
<evidence type="ECO:0000313" key="5">
    <source>
        <dbReference type="Proteomes" id="UP000031890"/>
    </source>
</evidence>
<name>A0A0B6EYQ5_9CORY</name>
<keyword evidence="2" id="KW-1133">Transmembrane helix</keyword>
<dbReference type="InterPro" id="IPR052913">
    <property type="entry name" value="Glycopeptide_resist_protein"/>
</dbReference>
<dbReference type="InterPro" id="IPR022029">
    <property type="entry name" value="YoaR-like_PG-bd"/>
</dbReference>
<sequence>MKKAIGHSQHRRDRNRRGLKVFLGMLVGLVLIAGIAYAWDVMANQHKVPRATSVGGVDISRMERTAAVGKLEKELGDVTTRPVIVRAGEKTSEFIPQDSGLSLNYQKAVDGIPDASLNPFARLYSFIKPTEEIPVAVDIDEDQLSGELDRVSEELKVEPKDGNLELIDGSLKETSPELGQAVEKEALRGDVEKHWLDPQGVEVTPMVVEPRINDAAIEAMRTGDAARALDNPLTLNGENNTSGTLRKPEISQFVSIAAEDGELRLKVDKNRARELFEERMQGSEVPGTNAKISFSGSDKQITPSVDGSIIDWEKTLDGFEDRVSSEDERKWDADYKPDPAEFTTEMAEKATFDDTISEFSTGGFSGASGTNIRLVAQQVNGAVVNPGETFSLNGYTGPRGTAQGYVESGIIIDGHAGTAVGGGISQFATTLYNAAYFAGMEDTAHTPHSYYISRYPAGREATVYEGAIDLQFTNTSKHPVRIETSFGKDITVRFKGVKTVEVESINNGRWAKTEPQRMSVGEDCSPSGGAPGFTTSDTRVIKDLSGKELSRETTTTVYDPQPIVTCG</sequence>
<keyword evidence="2" id="KW-0812">Transmembrane</keyword>
<dbReference type="InterPro" id="IPR007391">
    <property type="entry name" value="Vancomycin_resist_VanW"/>
</dbReference>
<dbReference type="RefSeq" id="WP_407637932.1">
    <property type="nucleotide sequence ID" value="NZ_CP010827.1"/>
</dbReference>
<gene>
    <name evidence="4" type="ORF">CSING_12230</name>
</gene>
<dbReference type="AlphaFoldDB" id="A0A0B6EYQ5"/>